<name>A0A7W9HVD6_9PSEU</name>
<comment type="caution">
    <text evidence="4">The sequence shown here is derived from an EMBL/GenBank/DDBJ whole genome shotgun (WGS) entry which is preliminary data.</text>
</comment>
<feature type="region of interest" description="Disordered" evidence="2">
    <location>
        <begin position="192"/>
        <end position="396"/>
    </location>
</feature>
<feature type="region of interest" description="Disordered" evidence="2">
    <location>
        <begin position="1"/>
        <end position="21"/>
    </location>
</feature>
<feature type="compositionally biased region" description="Gly residues" evidence="2">
    <location>
        <begin position="315"/>
        <end position="328"/>
    </location>
</feature>
<evidence type="ECO:0000313" key="5">
    <source>
        <dbReference type="Proteomes" id="UP000552097"/>
    </source>
</evidence>
<evidence type="ECO:0000256" key="2">
    <source>
        <dbReference type="SAM" id="MobiDB-lite"/>
    </source>
</evidence>
<proteinExistence type="inferred from homology"/>
<feature type="compositionally biased region" description="Low complexity" evidence="2">
    <location>
        <begin position="361"/>
        <end position="388"/>
    </location>
</feature>
<feature type="compositionally biased region" description="Basic and acidic residues" evidence="2">
    <location>
        <begin position="1"/>
        <end position="10"/>
    </location>
</feature>
<dbReference type="InterPro" id="IPR038332">
    <property type="entry name" value="PPE_sf"/>
</dbReference>
<keyword evidence="5" id="KW-1185">Reference proteome</keyword>
<feature type="compositionally biased region" description="Gly residues" evidence="2">
    <location>
        <begin position="336"/>
        <end position="353"/>
    </location>
</feature>
<evidence type="ECO:0000259" key="3">
    <source>
        <dbReference type="Pfam" id="PF00823"/>
    </source>
</evidence>
<dbReference type="Gene3D" id="1.20.1260.20">
    <property type="entry name" value="PPE superfamily"/>
    <property type="match status" value="1"/>
</dbReference>
<organism evidence="4 5">
    <name type="scientific">Saccharothrix ecbatanensis</name>
    <dbReference type="NCBI Taxonomy" id="1105145"/>
    <lineage>
        <taxon>Bacteria</taxon>
        <taxon>Bacillati</taxon>
        <taxon>Actinomycetota</taxon>
        <taxon>Actinomycetes</taxon>
        <taxon>Pseudonocardiales</taxon>
        <taxon>Pseudonocardiaceae</taxon>
        <taxon>Saccharothrix</taxon>
    </lineage>
</organism>
<gene>
    <name evidence="4" type="ORF">F4560_008472</name>
</gene>
<dbReference type="Pfam" id="PF00823">
    <property type="entry name" value="PPE"/>
    <property type="match status" value="1"/>
</dbReference>
<dbReference type="EMBL" id="JACHMO010000001">
    <property type="protein sequence ID" value="MBB5808704.1"/>
    <property type="molecule type" value="Genomic_DNA"/>
</dbReference>
<protein>
    <recommendedName>
        <fullName evidence="3">PPE domain-containing protein</fullName>
    </recommendedName>
</protein>
<feature type="domain" description="PPE" evidence="3">
    <location>
        <begin position="34"/>
        <end position="185"/>
    </location>
</feature>
<reference evidence="4 5" key="1">
    <citation type="submission" date="2020-08" db="EMBL/GenBank/DDBJ databases">
        <title>Sequencing the genomes of 1000 actinobacteria strains.</title>
        <authorList>
            <person name="Klenk H.-P."/>
        </authorList>
    </citation>
    <scope>NUCLEOTIDE SEQUENCE [LARGE SCALE GENOMIC DNA]</scope>
    <source>
        <strain evidence="4 5">DSM 45486</strain>
    </source>
</reference>
<dbReference type="AlphaFoldDB" id="A0A7W9HVD6"/>
<feature type="compositionally biased region" description="Polar residues" evidence="2">
    <location>
        <begin position="247"/>
        <end position="257"/>
    </location>
</feature>
<sequence length="427" mass="43745">MATSEHDSGRHRTGRSIGNHNFDAQSHRQLYDKIHGGPGYSAAQAVDDAWAKFLDVMRTARVELETTIRRSGAVWQGAAGERFTSSNAPLVQWAEDACTAATVTRASFEAQALSYVDAKGEMPEPVKVTSTANDDLWGIPAGFTHLVGGQTDQDLQEAQAQEAKRLAVAVMIGYRERASAAVDSLGEFVPPPSVTTQMVEPPAVERHGVETTGTARQERPTTSEGEAPGSVEPSGGAVTEGREVGRTATSAATTPQEALSRLPPGQATLPQHAPAPPATAPVGIAPPGNRPPATRLPTHTPTGRPGGSSEKAGSGVMGGMARGAGGRGTKPLSPGVPGGGVTATPPGSGGSTGVGDDTRSSRTNAAAARATAGSPPPAAGLAATPQAAKGEDDLDHRTAPYLEELDDVWGADSIPRVAPPVIGEDDR</sequence>
<dbReference type="SUPFAM" id="SSF140459">
    <property type="entry name" value="PE/PPE dimer-like"/>
    <property type="match status" value="1"/>
</dbReference>
<dbReference type="Proteomes" id="UP000552097">
    <property type="component" value="Unassembled WGS sequence"/>
</dbReference>
<accession>A0A7W9HVD6</accession>
<dbReference type="RefSeq" id="WP_184928574.1">
    <property type="nucleotide sequence ID" value="NZ_JACHMO010000001.1"/>
</dbReference>
<evidence type="ECO:0000256" key="1">
    <source>
        <dbReference type="ARBA" id="ARBA00010652"/>
    </source>
</evidence>
<dbReference type="InterPro" id="IPR000030">
    <property type="entry name" value="PPE_dom"/>
</dbReference>
<comment type="similarity">
    <text evidence="1">Belongs to the mycobacterial PPE family.</text>
</comment>
<evidence type="ECO:0000313" key="4">
    <source>
        <dbReference type="EMBL" id="MBB5808704.1"/>
    </source>
</evidence>